<dbReference type="Proteomes" id="UP000757232">
    <property type="component" value="Unassembled WGS sequence"/>
</dbReference>
<evidence type="ECO:0000313" key="3">
    <source>
        <dbReference type="Proteomes" id="UP000757232"/>
    </source>
</evidence>
<evidence type="ECO:0000256" key="1">
    <source>
        <dbReference type="SAM" id="MobiDB-lite"/>
    </source>
</evidence>
<dbReference type="AlphaFoldDB" id="A0A9Q5N7S4"/>
<keyword evidence="3" id="KW-1185">Reference proteome</keyword>
<sequence>MHSTQNAQLSSLSLVLPRPPLPKRTSSIRSSTESFSSPRTPRNSLGLPSPTLFKLDSAAPRRSTDSWNSSIHDGGDDDMDCEWTSEQLVLLSKTLDALPSHLFSPFNGSVPPPNILDKISRSIIYAKDPLEWPHSIRSTRIKLLRLARGHEHESGSLEGRQSTDSTPEILQPTTNVPKKPLYRQSSMDFLKGNTLKNEKNIDRLSTRLQRIEQIISNPACSYEQNSSGTLSPHLAQRRPLSMGEPPCAPKTPKTEDNTTAGSRPSLSSSRGSRLRRTTTTLTGLPTIPSGVASDCISADSTYVPRAPKVKRSESFSSPNFNGLGHSLKRAPSYGSVSSRMSIDDQKENDPELIHFASELDIYPSSDEEEKTRSQNIKKQKTAGACPTDHPQLQAKKSKALSKTGSTATIKASGTGAQRKEVRSRKSSAKKIPCTFGAELPNPQMAPTPPVEHVKPLQIEQSFALPAENMELPPATPNRRLRRVKTTSFPPRVRRRISFGHLSAPAEINESAATGSGLESAIQLR</sequence>
<dbReference type="EMBL" id="LNZH02000142">
    <property type="protein sequence ID" value="OCB90062.1"/>
    <property type="molecule type" value="Genomic_DNA"/>
</dbReference>
<organism evidence="2 3">
    <name type="scientific">Sanghuangporus baumii</name>
    <name type="common">Phellinus baumii</name>
    <dbReference type="NCBI Taxonomy" id="108892"/>
    <lineage>
        <taxon>Eukaryota</taxon>
        <taxon>Fungi</taxon>
        <taxon>Dikarya</taxon>
        <taxon>Basidiomycota</taxon>
        <taxon>Agaricomycotina</taxon>
        <taxon>Agaricomycetes</taxon>
        <taxon>Hymenochaetales</taxon>
        <taxon>Hymenochaetaceae</taxon>
        <taxon>Sanghuangporus</taxon>
    </lineage>
</organism>
<feature type="region of interest" description="Disordered" evidence="1">
    <location>
        <begin position="467"/>
        <end position="488"/>
    </location>
</feature>
<feature type="compositionally biased region" description="Low complexity" evidence="1">
    <location>
        <begin position="258"/>
        <end position="290"/>
    </location>
</feature>
<feature type="region of interest" description="Disordered" evidence="1">
    <location>
        <begin position="363"/>
        <end position="428"/>
    </location>
</feature>
<name>A0A9Q5N7S4_SANBA</name>
<comment type="caution">
    <text evidence="2">The sequence shown here is derived from an EMBL/GenBank/DDBJ whole genome shotgun (WGS) entry which is preliminary data.</text>
</comment>
<accession>A0A9Q5N7S4</accession>
<feature type="compositionally biased region" description="Polar residues" evidence="1">
    <location>
        <begin position="221"/>
        <end position="230"/>
    </location>
</feature>
<feature type="region of interest" description="Disordered" evidence="1">
    <location>
        <begin position="221"/>
        <end position="290"/>
    </location>
</feature>
<reference evidence="2" key="1">
    <citation type="submission" date="2016-06" db="EMBL/GenBank/DDBJ databases">
        <title>Draft Genome sequence of the fungus Inonotus baumii.</title>
        <authorList>
            <person name="Zhu H."/>
            <person name="Lin W."/>
        </authorList>
    </citation>
    <scope>NUCLEOTIDE SEQUENCE</scope>
    <source>
        <strain evidence="2">821</strain>
    </source>
</reference>
<feature type="region of interest" description="Disordered" evidence="1">
    <location>
        <begin position="307"/>
        <end position="344"/>
    </location>
</feature>
<feature type="compositionally biased region" description="Polar residues" evidence="1">
    <location>
        <begin position="400"/>
        <end position="415"/>
    </location>
</feature>
<feature type="region of interest" description="Disordered" evidence="1">
    <location>
        <begin position="500"/>
        <end position="524"/>
    </location>
</feature>
<feature type="compositionally biased region" description="Low complexity" evidence="1">
    <location>
        <begin position="24"/>
        <end position="42"/>
    </location>
</feature>
<evidence type="ECO:0000313" key="2">
    <source>
        <dbReference type="EMBL" id="OCB90062.1"/>
    </source>
</evidence>
<gene>
    <name evidence="2" type="ORF">A7U60_g2726</name>
</gene>
<feature type="region of interest" description="Disordered" evidence="1">
    <location>
        <begin position="1"/>
        <end position="78"/>
    </location>
</feature>
<dbReference type="OrthoDB" id="433738at2759"/>
<feature type="compositionally biased region" description="Polar residues" evidence="1">
    <location>
        <begin position="159"/>
        <end position="176"/>
    </location>
</feature>
<protein>
    <submittedName>
        <fullName evidence="2">Uncharacterized protein</fullName>
    </submittedName>
</protein>
<feature type="region of interest" description="Disordered" evidence="1">
    <location>
        <begin position="151"/>
        <end position="183"/>
    </location>
</feature>
<proteinExistence type="predicted"/>